<feature type="compositionally biased region" description="Basic residues" evidence="10">
    <location>
        <begin position="984"/>
        <end position="994"/>
    </location>
</feature>
<protein>
    <recommendedName>
        <fullName evidence="12">Cadherin domain-containing protein</fullName>
    </recommendedName>
</protein>
<evidence type="ECO:0000256" key="5">
    <source>
        <dbReference type="ARBA" id="ARBA00022889"/>
    </source>
</evidence>
<dbReference type="PROSITE" id="PS00232">
    <property type="entry name" value="CADHERIN_1"/>
    <property type="match status" value="3"/>
</dbReference>
<dbReference type="Pfam" id="PF00028">
    <property type="entry name" value="Cadherin"/>
    <property type="match status" value="4"/>
</dbReference>
<feature type="domain" description="Cadherin" evidence="12">
    <location>
        <begin position="621"/>
        <end position="729"/>
    </location>
</feature>
<dbReference type="Proteomes" id="UP001497525">
    <property type="component" value="Unassembled WGS sequence"/>
</dbReference>
<dbReference type="SUPFAM" id="SSF49313">
    <property type="entry name" value="Cadherin-like"/>
    <property type="match status" value="6"/>
</dbReference>
<feature type="domain" description="Cadherin" evidence="12">
    <location>
        <begin position="270"/>
        <end position="382"/>
    </location>
</feature>
<feature type="domain" description="Cadherin" evidence="12">
    <location>
        <begin position="179"/>
        <end position="269"/>
    </location>
</feature>
<organism evidence="13 14">
    <name type="scientific">Calicophoron daubneyi</name>
    <name type="common">Rumen fluke</name>
    <name type="synonym">Paramphistomum daubneyi</name>
    <dbReference type="NCBI Taxonomy" id="300641"/>
    <lineage>
        <taxon>Eukaryota</taxon>
        <taxon>Metazoa</taxon>
        <taxon>Spiralia</taxon>
        <taxon>Lophotrochozoa</taxon>
        <taxon>Platyhelminthes</taxon>
        <taxon>Trematoda</taxon>
        <taxon>Digenea</taxon>
        <taxon>Plagiorchiida</taxon>
        <taxon>Pronocephalata</taxon>
        <taxon>Paramphistomoidea</taxon>
        <taxon>Paramphistomidae</taxon>
        <taxon>Calicophoron</taxon>
    </lineage>
</organism>
<comment type="caution">
    <text evidence="13">The sequence shown here is derived from an EMBL/GenBank/DDBJ whole genome shotgun (WGS) entry which is preliminary data.</text>
</comment>
<evidence type="ECO:0000256" key="3">
    <source>
        <dbReference type="ARBA" id="ARBA00022737"/>
    </source>
</evidence>
<evidence type="ECO:0000256" key="11">
    <source>
        <dbReference type="SAM" id="Phobius"/>
    </source>
</evidence>
<dbReference type="GO" id="GO:0005509">
    <property type="term" value="F:calcium ion binding"/>
    <property type="evidence" value="ECO:0007669"/>
    <property type="project" value="UniProtKB-UniRule"/>
</dbReference>
<evidence type="ECO:0000313" key="14">
    <source>
        <dbReference type="Proteomes" id="UP001497525"/>
    </source>
</evidence>
<keyword evidence="4 9" id="KW-0106">Calcium</keyword>
<evidence type="ECO:0000256" key="2">
    <source>
        <dbReference type="ARBA" id="ARBA00022692"/>
    </source>
</evidence>
<comment type="subcellular location">
    <subcellularLocation>
        <location evidence="1">Membrane</location>
    </subcellularLocation>
</comment>
<evidence type="ECO:0000256" key="9">
    <source>
        <dbReference type="PROSITE-ProRule" id="PRU00043"/>
    </source>
</evidence>
<gene>
    <name evidence="13" type="ORF">CDAUBV1_LOCUS6375</name>
</gene>
<keyword evidence="8" id="KW-0325">Glycoprotein</keyword>
<evidence type="ECO:0000256" key="1">
    <source>
        <dbReference type="ARBA" id="ARBA00004370"/>
    </source>
</evidence>
<dbReference type="PROSITE" id="PS50268">
    <property type="entry name" value="CADHERIN_2"/>
    <property type="match status" value="6"/>
</dbReference>
<dbReference type="GO" id="GO:0007156">
    <property type="term" value="P:homophilic cell adhesion via plasma membrane adhesion molecules"/>
    <property type="evidence" value="ECO:0007669"/>
    <property type="project" value="InterPro"/>
</dbReference>
<name>A0AAV2TAF3_CALDB</name>
<feature type="domain" description="Cadherin" evidence="12">
    <location>
        <begin position="389"/>
        <end position="489"/>
    </location>
</feature>
<keyword evidence="2 11" id="KW-0812">Transmembrane</keyword>
<feature type="domain" description="Cadherin" evidence="12">
    <location>
        <begin position="496"/>
        <end position="613"/>
    </location>
</feature>
<sequence length="1284" mass="142938">MNVSSYLLRPHKSSRSARSNSEYYKVNFILPDELPANHYIGNIPTQIPRFPLTGRTDFSVSTILVDATGIAQRLLRTSDSGDLYTTSAVDRDNPDQLCGPLQCCRLIICNLTFKVLFVHPHWKQLTVHVNLQLHDTNDNSPSFPQPSFSLWIPERNGLQSTASYTSSSRPSQYYGLPLAADQDSDPNGIVQYRLTGSYQATSTFQLHNNSTSGQLTITVRSGIDLDYETMRDHIFKLTLEAIDGGQPLRTGQMLLVIHLVDVNDNAPTFKKTEDSIHVAENTVYEEPIYTAYATDDDSDDNALIRFVFEPVIPNTPNSLREYFSFHPTTGELHLRKPLDYERYEERRLELKITAYDAGNPPLSGSMKLTIYVHDVNDNPPQLIVQTNQTILENSPPGQLALRLLIRDLDEVSRENVTCSADENQLVPIKLRSLEENRVLVLHTTAVLDYEVNPRLHYGVTCVDAAEPKQIRRFNLTIAVQDINDNAPTFRLPSGLQSPQYNITVGENVALNKLIFLVSADDADSGENGRITYSLFDLESIDKKIPNISTAGFFKIDSKTGGIFVVRRLDYETQKQMSFGVLATDNPKPPEFRQSATAKIVVTVVDVNDNPPILESDGNWKVVEHVPIGTDIGVVKFRDSDSGDEGQVRVDGLLPDINEYDQTKAPVNIRDYFKLTEDGHLVTLRSIDREKYPIFHLRIVARDNGKPFSITATATITVEVIDINDNKPYLVYPEPNSSTTYRPIEIEDRQNVPVYHITEDGKITKNPIYGSELLNSIGPVGGYNIWEFVSPPVINRLQARDADVGQNSQITYELIGTCNGSEHFHLDSSSGMLRARLRLNKTHSSSAIRLKDIQWNPPPGIYLVCVKLLDNGEPPLSSSASFWIKVTESISKAMAKAMWPADSAEYSMISQDQLYFLQTEGKKNHSTTDWFSRVSKSMSADKDLTSWGDIRMSNAVILMLVAVFAITLVSALTAAILWAHSKHRRRRDTVHRGHQRSSALVSKNGHSQELCHINKEKSVIRTEAAGVGAQAPHLLAEQKHPIKNADGAVSPDLLQKQTCEPLYTGINQKEVDTSAITQDAAESRSADYSSIPMDKTPLDLCDLIPRNECILKGKLTDVVSTSECASSIGVHLQPTSLGEIIVCPIDTSLPSLSNVASLDSNALYASQPSTYATSPNAHMSLAPIPYSDNPDANNADQTAVISASPSSKKLFHFRTAFEQLNLTKLRRSSISLKWHYMRIYGLAGSDAWAKNQIISNLLHEHHNQIFCLSLPTNQTRACRSIEPGD</sequence>
<evidence type="ECO:0000313" key="13">
    <source>
        <dbReference type="EMBL" id="CAL5133091.1"/>
    </source>
</evidence>
<dbReference type="FunFam" id="2.60.40.60:FF:000092">
    <property type="entry name" value="Protocadherin 8"/>
    <property type="match status" value="2"/>
</dbReference>
<evidence type="ECO:0000256" key="6">
    <source>
        <dbReference type="ARBA" id="ARBA00022989"/>
    </source>
</evidence>
<dbReference type="InterPro" id="IPR002126">
    <property type="entry name" value="Cadherin-like_dom"/>
</dbReference>
<dbReference type="Gene3D" id="2.60.40.60">
    <property type="entry name" value="Cadherins"/>
    <property type="match status" value="7"/>
</dbReference>
<dbReference type="PANTHER" id="PTHR24026">
    <property type="entry name" value="FAT ATYPICAL CADHERIN-RELATED"/>
    <property type="match status" value="1"/>
</dbReference>
<evidence type="ECO:0000256" key="10">
    <source>
        <dbReference type="SAM" id="MobiDB-lite"/>
    </source>
</evidence>
<evidence type="ECO:0000256" key="8">
    <source>
        <dbReference type="ARBA" id="ARBA00023180"/>
    </source>
</evidence>
<dbReference type="CDD" id="cd11304">
    <property type="entry name" value="Cadherin_repeat"/>
    <property type="match status" value="5"/>
</dbReference>
<dbReference type="SMART" id="SM00112">
    <property type="entry name" value="CA"/>
    <property type="match status" value="6"/>
</dbReference>
<feature type="region of interest" description="Disordered" evidence="10">
    <location>
        <begin position="984"/>
        <end position="1006"/>
    </location>
</feature>
<dbReference type="EMBL" id="CAXLJL010000156">
    <property type="protein sequence ID" value="CAL5133091.1"/>
    <property type="molecule type" value="Genomic_DNA"/>
</dbReference>
<dbReference type="PANTHER" id="PTHR24026:SF136">
    <property type="entry name" value="PROTOCADHERIN-23"/>
    <property type="match status" value="1"/>
</dbReference>
<keyword evidence="3" id="KW-0677">Repeat</keyword>
<reference evidence="13" key="1">
    <citation type="submission" date="2024-06" db="EMBL/GenBank/DDBJ databases">
        <authorList>
            <person name="Liu X."/>
            <person name="Lenzi L."/>
            <person name="Haldenby T S."/>
            <person name="Uol C."/>
        </authorList>
    </citation>
    <scope>NUCLEOTIDE SEQUENCE</scope>
</reference>
<evidence type="ECO:0000256" key="4">
    <source>
        <dbReference type="ARBA" id="ARBA00022837"/>
    </source>
</evidence>
<feature type="compositionally biased region" description="Polar residues" evidence="10">
    <location>
        <begin position="995"/>
        <end position="1006"/>
    </location>
</feature>
<dbReference type="FunFam" id="2.60.40.60:FF:000020">
    <property type="entry name" value="Dachsous cadherin-related 1b"/>
    <property type="match status" value="1"/>
</dbReference>
<dbReference type="GO" id="GO:0005886">
    <property type="term" value="C:plasma membrane"/>
    <property type="evidence" value="ECO:0007669"/>
    <property type="project" value="InterPro"/>
</dbReference>
<evidence type="ECO:0000259" key="12">
    <source>
        <dbReference type="PROSITE" id="PS50268"/>
    </source>
</evidence>
<evidence type="ECO:0000256" key="7">
    <source>
        <dbReference type="ARBA" id="ARBA00023136"/>
    </source>
</evidence>
<dbReference type="InterPro" id="IPR015919">
    <property type="entry name" value="Cadherin-like_sf"/>
</dbReference>
<dbReference type="InterPro" id="IPR020894">
    <property type="entry name" value="Cadherin_CS"/>
</dbReference>
<keyword evidence="7 11" id="KW-0472">Membrane</keyword>
<dbReference type="PRINTS" id="PR00205">
    <property type="entry name" value="CADHERIN"/>
</dbReference>
<keyword evidence="5" id="KW-0130">Cell adhesion</keyword>
<keyword evidence="6 11" id="KW-1133">Transmembrane helix</keyword>
<proteinExistence type="predicted"/>
<feature type="domain" description="Cadherin" evidence="12">
    <location>
        <begin position="793"/>
        <end position="901"/>
    </location>
</feature>
<feature type="transmembrane region" description="Helical" evidence="11">
    <location>
        <begin position="954"/>
        <end position="978"/>
    </location>
</feature>
<accession>A0AAV2TAF3</accession>